<accession>A0AAD7Z1Z0</accession>
<name>A0AAD7Z1Z0_MYTSE</name>
<sequence length="312" mass="36355">MQYGLFLIDVNLRELTTQKSETIPVKMRVRLLKLLLKNNVLTKYFHEKVHQHADDKAMAQDIKLSQLFYNRTTWPRPSDEFNKDLLKQTKMYTTDQLEEMYGKWDIYAKYVFDEKKYRPSPAESDVCSAQLELNEPSLRTQSPPACKVAAYCKLLVEKGSVYGYGLLHRVLLMVVARFSRQCVIFSAKKDKYRTDMYCLMAFNEAEYISTFSFGLPDLMFEQMALCGLLGHAQFFRNYWLKSLLQFQTSEGCFSQNFVTGEFNEKLLREGEDDMWKMNSPMTIMSGQCHGHFTAVAAAALSHALRYILETYY</sequence>
<reference evidence="1" key="1">
    <citation type="submission" date="2023-03" db="EMBL/GenBank/DDBJ databases">
        <title>Chromosome-level genomes of two armyworms, Mythimna separata and Mythimna loreyi, provide insights into the biosynthesis and reception of sex pheromones.</title>
        <authorList>
            <person name="Zhao H."/>
        </authorList>
    </citation>
    <scope>NUCLEOTIDE SEQUENCE</scope>
    <source>
        <strain evidence="1">BeijingLab</strain>
        <tissue evidence="1">Pupa</tissue>
    </source>
</reference>
<proteinExistence type="predicted"/>
<dbReference type="InterPro" id="IPR031751">
    <property type="entry name" value="DUF4735"/>
</dbReference>
<dbReference type="PANTHER" id="PTHR33539:SF1">
    <property type="entry name" value="UPF0764 PROTEIN C16ORF89"/>
    <property type="match status" value="1"/>
</dbReference>
<gene>
    <name evidence="1" type="ORF">PYW07_014798</name>
</gene>
<protein>
    <submittedName>
        <fullName evidence="1">Uncharacterized protein</fullName>
    </submittedName>
</protein>
<evidence type="ECO:0000313" key="1">
    <source>
        <dbReference type="EMBL" id="KAJ8734247.1"/>
    </source>
</evidence>
<dbReference type="GO" id="GO:0016020">
    <property type="term" value="C:membrane"/>
    <property type="evidence" value="ECO:0007669"/>
    <property type="project" value="TreeGrafter"/>
</dbReference>
<dbReference type="GO" id="GO:0005829">
    <property type="term" value="C:cytosol"/>
    <property type="evidence" value="ECO:0007669"/>
    <property type="project" value="TreeGrafter"/>
</dbReference>
<dbReference type="Pfam" id="PF15882">
    <property type="entry name" value="DUF4735"/>
    <property type="match status" value="1"/>
</dbReference>
<keyword evidence="2" id="KW-1185">Reference proteome</keyword>
<dbReference type="EMBL" id="JARGEI010000003">
    <property type="protein sequence ID" value="KAJ8734247.1"/>
    <property type="molecule type" value="Genomic_DNA"/>
</dbReference>
<evidence type="ECO:0000313" key="2">
    <source>
        <dbReference type="Proteomes" id="UP001231518"/>
    </source>
</evidence>
<dbReference type="Proteomes" id="UP001231518">
    <property type="component" value="Chromosome 5"/>
</dbReference>
<organism evidence="1 2">
    <name type="scientific">Mythimna separata</name>
    <name type="common">Oriental armyworm</name>
    <name type="synonym">Pseudaletia separata</name>
    <dbReference type="NCBI Taxonomy" id="271217"/>
    <lineage>
        <taxon>Eukaryota</taxon>
        <taxon>Metazoa</taxon>
        <taxon>Ecdysozoa</taxon>
        <taxon>Arthropoda</taxon>
        <taxon>Hexapoda</taxon>
        <taxon>Insecta</taxon>
        <taxon>Pterygota</taxon>
        <taxon>Neoptera</taxon>
        <taxon>Endopterygota</taxon>
        <taxon>Lepidoptera</taxon>
        <taxon>Glossata</taxon>
        <taxon>Ditrysia</taxon>
        <taxon>Noctuoidea</taxon>
        <taxon>Noctuidae</taxon>
        <taxon>Noctuinae</taxon>
        <taxon>Hadenini</taxon>
        <taxon>Mythimna</taxon>
    </lineage>
</organism>
<comment type="caution">
    <text evidence="1">The sequence shown here is derived from an EMBL/GenBank/DDBJ whole genome shotgun (WGS) entry which is preliminary data.</text>
</comment>
<dbReference type="AlphaFoldDB" id="A0AAD7Z1Z0"/>
<dbReference type="PANTHER" id="PTHR33539">
    <property type="entry name" value="UPF0764 PROTEIN C16ORF89"/>
    <property type="match status" value="1"/>
</dbReference>